<feature type="domain" description="Svf1-like C-terminal" evidence="7">
    <location>
        <begin position="526"/>
        <end position="690"/>
    </location>
</feature>
<dbReference type="InterPro" id="IPR033394">
    <property type="entry name" value="Svf1-like_C"/>
</dbReference>
<keyword evidence="5" id="KW-1133">Transmembrane helix</keyword>
<dbReference type="PANTHER" id="PTHR47107">
    <property type="entry name" value="SVF1-LIKE PROTEIN YDR222W-RELATED"/>
    <property type="match status" value="1"/>
</dbReference>
<dbReference type="AlphaFoldDB" id="A0A2H9TJV4"/>
<name>A0A2H9TJV4_9FUNG</name>
<evidence type="ECO:0000256" key="5">
    <source>
        <dbReference type="SAM" id="Phobius"/>
    </source>
</evidence>
<evidence type="ECO:0000259" key="7">
    <source>
        <dbReference type="Pfam" id="PF17187"/>
    </source>
</evidence>
<evidence type="ECO:0000256" key="3">
    <source>
        <dbReference type="ARBA" id="ARBA00022490"/>
    </source>
</evidence>
<proteinExistence type="inferred from homology"/>
<dbReference type="InterPro" id="IPR013931">
    <property type="entry name" value="Svf1-like_N"/>
</dbReference>
<feature type="compositionally biased region" description="Polar residues" evidence="4">
    <location>
        <begin position="263"/>
        <end position="278"/>
    </location>
</feature>
<evidence type="ECO:0000256" key="2">
    <source>
        <dbReference type="ARBA" id="ARBA00009069"/>
    </source>
</evidence>
<sequence length="693" mass="75835">MFGGLAAYFWLREETPVALGMQDVRLIVAICGAAMAVASLIGMFATAEDSRVLARLYTIVIVGLMVLQGFISVYFVLFMPYGERLGAAFNALTPEARHAMEVRVLGDGLTSPNCIVSKTVSCDKPLHNAQEPVVKLLVLSHVVFLVIEVEPSLILTVGCVSDSGAISVQPIQKAQELAQPIVASNIAQCASDKGHAVTTRPPGQFPCQPAAIQCCQSATRNNKINMYLFLVVMSCRGGGGVVEVGQRNAQALFQRPRMNVSASSSVQTSPTMRTVSEEQQTERKLTTVHIERRPNTTAGLHVPVPLERLLWRIEGPSWVTETRTFYLLTTNGEFVFLQLAYTCSGWPVQSSCQVTARYFDPRHPKDAVDGRWKTSLPLRKGRGRKDPKRGADHHVVECTNHAASRMRLSEDHTGIMVNESGVHLVGPNRASSQQVMDAEKNNQHDRNGVRGYYRGALLGIDFVFEPMCEGASFGDGNISFGVDGGDGTINMKFLPCGVARGTVTVDSVPKPLSAHGIMLHQFQGVRPNLVASHWHLGVFVSDADAAGETTSTFMIQISTPGTYGSATVNYGGLYGDGRLLALCRGGQIIHTRPDRDSRSGYYIPATVTLEWNGTTIDGDAFRATAAIQPQVLCERMNLLDQLPFVMRKIVETFVTRPYVYQWVDRAELTIAMRGNKDSIRGWMMTEMSFLGDD</sequence>
<evidence type="ECO:0000256" key="4">
    <source>
        <dbReference type="SAM" id="MobiDB-lite"/>
    </source>
</evidence>
<comment type="similarity">
    <text evidence="2">Belongs to the SVF1 family.</text>
</comment>
<evidence type="ECO:0008006" key="10">
    <source>
        <dbReference type="Google" id="ProtNLM"/>
    </source>
</evidence>
<dbReference type="InterPro" id="IPR051385">
    <property type="entry name" value="Ceramide-binding_SVF1"/>
</dbReference>
<comment type="caution">
    <text evidence="8">The sequence shown here is derived from an EMBL/GenBank/DDBJ whole genome shotgun (WGS) entry which is preliminary data.</text>
</comment>
<protein>
    <recommendedName>
        <fullName evidence="10">Svf1-like C-terminal domain-containing protein</fullName>
    </recommendedName>
</protein>
<dbReference type="Proteomes" id="UP000240830">
    <property type="component" value="Unassembled WGS sequence"/>
</dbReference>
<dbReference type="GO" id="GO:0006979">
    <property type="term" value="P:response to oxidative stress"/>
    <property type="evidence" value="ECO:0007669"/>
    <property type="project" value="InterPro"/>
</dbReference>
<dbReference type="Pfam" id="PF17187">
    <property type="entry name" value="Svf1_C"/>
    <property type="match status" value="1"/>
</dbReference>
<feature type="transmembrane region" description="Helical" evidence="5">
    <location>
        <begin position="56"/>
        <end position="77"/>
    </location>
</feature>
<dbReference type="STRING" id="1246581.A0A2H9TJV4"/>
<keyword evidence="3" id="KW-0963">Cytoplasm</keyword>
<gene>
    <name evidence="8" type="ORF">PSACC_02185</name>
</gene>
<dbReference type="GO" id="GO:0005737">
    <property type="term" value="C:cytoplasm"/>
    <property type="evidence" value="ECO:0007669"/>
    <property type="project" value="UniProtKB-SubCell"/>
</dbReference>
<dbReference type="OrthoDB" id="2590239at2759"/>
<feature type="region of interest" description="Disordered" evidence="4">
    <location>
        <begin position="263"/>
        <end position="282"/>
    </location>
</feature>
<evidence type="ECO:0000256" key="1">
    <source>
        <dbReference type="ARBA" id="ARBA00004496"/>
    </source>
</evidence>
<keyword evidence="5" id="KW-0812">Transmembrane</keyword>
<keyword evidence="5" id="KW-0472">Membrane</keyword>
<feature type="domain" description="Svf1-like N-terminal" evidence="6">
    <location>
        <begin position="320"/>
        <end position="519"/>
    </location>
</feature>
<dbReference type="Pfam" id="PF08622">
    <property type="entry name" value="Svf1"/>
    <property type="match status" value="1"/>
</dbReference>
<evidence type="ECO:0000259" key="6">
    <source>
        <dbReference type="Pfam" id="PF08622"/>
    </source>
</evidence>
<evidence type="ECO:0000313" key="9">
    <source>
        <dbReference type="Proteomes" id="UP000240830"/>
    </source>
</evidence>
<comment type="subcellular location">
    <subcellularLocation>
        <location evidence="1">Cytoplasm</location>
    </subcellularLocation>
</comment>
<reference evidence="8 9" key="1">
    <citation type="submission" date="2016-10" db="EMBL/GenBank/DDBJ databases">
        <title>The genome of Paramicrosporidium saccamoebae is the missing link in understanding Cryptomycota and Microsporidia evolution.</title>
        <authorList>
            <person name="Quandt C.A."/>
            <person name="Beaudet D."/>
            <person name="Corsaro D."/>
            <person name="Michel R."/>
            <person name="Corradi N."/>
            <person name="James T."/>
        </authorList>
    </citation>
    <scope>NUCLEOTIDE SEQUENCE [LARGE SCALE GENOMIC DNA]</scope>
    <source>
        <strain evidence="8 9">KSL3</strain>
    </source>
</reference>
<dbReference type="SUPFAM" id="SSF159245">
    <property type="entry name" value="AttH-like"/>
    <property type="match status" value="1"/>
</dbReference>
<organism evidence="8 9">
    <name type="scientific">Paramicrosporidium saccamoebae</name>
    <dbReference type="NCBI Taxonomy" id="1246581"/>
    <lineage>
        <taxon>Eukaryota</taxon>
        <taxon>Fungi</taxon>
        <taxon>Fungi incertae sedis</taxon>
        <taxon>Cryptomycota</taxon>
        <taxon>Cryptomycota incertae sedis</taxon>
        <taxon>Paramicrosporidium</taxon>
    </lineage>
</organism>
<dbReference type="EMBL" id="MTSL01000149">
    <property type="protein sequence ID" value="PJF18032.1"/>
    <property type="molecule type" value="Genomic_DNA"/>
</dbReference>
<keyword evidence="9" id="KW-1185">Reference proteome</keyword>
<dbReference type="PANTHER" id="PTHR47107:SF1">
    <property type="entry name" value="CERAMIDE-BINDING PROTEIN SVF1-RELATED"/>
    <property type="match status" value="1"/>
</dbReference>
<evidence type="ECO:0000313" key="8">
    <source>
        <dbReference type="EMBL" id="PJF18032.1"/>
    </source>
</evidence>
<feature type="transmembrane region" description="Helical" evidence="5">
    <location>
        <begin position="24"/>
        <end position="44"/>
    </location>
</feature>
<accession>A0A2H9TJV4</accession>